<evidence type="ECO:0000313" key="3">
    <source>
        <dbReference type="EMBL" id="RUO19550.1"/>
    </source>
</evidence>
<evidence type="ECO:0000256" key="1">
    <source>
        <dbReference type="ARBA" id="ARBA00023002"/>
    </source>
</evidence>
<dbReference type="PANTHER" id="PTHR13847">
    <property type="entry name" value="SARCOSINE DEHYDROGENASE-RELATED"/>
    <property type="match status" value="1"/>
</dbReference>
<dbReference type="AlphaFoldDB" id="A0A432VT41"/>
<organism evidence="3 4">
    <name type="scientific">Aliidiomarina haloalkalitolerans</name>
    <dbReference type="NCBI Taxonomy" id="859059"/>
    <lineage>
        <taxon>Bacteria</taxon>
        <taxon>Pseudomonadati</taxon>
        <taxon>Pseudomonadota</taxon>
        <taxon>Gammaproteobacteria</taxon>
        <taxon>Alteromonadales</taxon>
        <taxon>Idiomarinaceae</taxon>
        <taxon>Aliidiomarina</taxon>
    </lineage>
</organism>
<evidence type="ECO:0000259" key="2">
    <source>
        <dbReference type="Pfam" id="PF01266"/>
    </source>
</evidence>
<evidence type="ECO:0000313" key="4">
    <source>
        <dbReference type="Proteomes" id="UP000288212"/>
    </source>
</evidence>
<dbReference type="GO" id="GO:0005737">
    <property type="term" value="C:cytoplasm"/>
    <property type="evidence" value="ECO:0007669"/>
    <property type="project" value="TreeGrafter"/>
</dbReference>
<dbReference type="PANTHER" id="PTHR13847:SF281">
    <property type="entry name" value="FAD DEPENDENT OXIDOREDUCTASE DOMAIN-CONTAINING PROTEIN"/>
    <property type="match status" value="1"/>
</dbReference>
<keyword evidence="4" id="KW-1185">Reference proteome</keyword>
<dbReference type="InterPro" id="IPR036188">
    <property type="entry name" value="FAD/NAD-bd_sf"/>
</dbReference>
<proteinExistence type="predicted"/>
<dbReference type="Gene3D" id="3.50.50.60">
    <property type="entry name" value="FAD/NAD(P)-binding domain"/>
    <property type="match status" value="1"/>
</dbReference>
<feature type="domain" description="FAD dependent oxidoreductase" evidence="2">
    <location>
        <begin position="41"/>
        <end position="401"/>
    </location>
</feature>
<dbReference type="OrthoDB" id="311718at2"/>
<dbReference type="Gene3D" id="3.30.9.10">
    <property type="entry name" value="D-Amino Acid Oxidase, subunit A, domain 2"/>
    <property type="match status" value="1"/>
</dbReference>
<dbReference type="Pfam" id="PF01266">
    <property type="entry name" value="DAO"/>
    <property type="match status" value="1"/>
</dbReference>
<comment type="caution">
    <text evidence="3">The sequence shown here is derived from an EMBL/GenBank/DDBJ whole genome shotgun (WGS) entry which is preliminary data.</text>
</comment>
<accession>A0A432VT41</accession>
<dbReference type="SUPFAM" id="SSF51905">
    <property type="entry name" value="FAD/NAD(P)-binding domain"/>
    <property type="match status" value="1"/>
</dbReference>
<protein>
    <recommendedName>
        <fullName evidence="2">FAD dependent oxidoreductase domain-containing protein</fullName>
    </recommendedName>
</protein>
<dbReference type="RefSeq" id="WP_126793086.1">
    <property type="nucleotide sequence ID" value="NZ_PIPI01000005.1"/>
</dbReference>
<keyword evidence="1" id="KW-0560">Oxidoreductase</keyword>
<name>A0A432VT41_9GAMM</name>
<dbReference type="Proteomes" id="UP000288212">
    <property type="component" value="Unassembled WGS sequence"/>
</dbReference>
<dbReference type="GO" id="GO:0016491">
    <property type="term" value="F:oxidoreductase activity"/>
    <property type="evidence" value="ECO:0007669"/>
    <property type="project" value="UniProtKB-KW"/>
</dbReference>
<dbReference type="InterPro" id="IPR006076">
    <property type="entry name" value="FAD-dep_OxRdtase"/>
</dbReference>
<reference evidence="3 4" key="1">
    <citation type="journal article" date="2011" name="Front. Microbiol.">
        <title>Genomic signatures of strain selection and enhancement in Bacillus atrophaeus var. globigii, a historical biowarfare simulant.</title>
        <authorList>
            <person name="Gibbons H.S."/>
            <person name="Broomall S.M."/>
            <person name="McNew L.A."/>
            <person name="Daligault H."/>
            <person name="Chapman C."/>
            <person name="Bruce D."/>
            <person name="Karavis M."/>
            <person name="Krepps M."/>
            <person name="McGregor P.A."/>
            <person name="Hong C."/>
            <person name="Park K.H."/>
            <person name="Akmal A."/>
            <person name="Feldman A."/>
            <person name="Lin J.S."/>
            <person name="Chang W.E."/>
            <person name="Higgs B.W."/>
            <person name="Demirev P."/>
            <person name="Lindquist J."/>
            <person name="Liem A."/>
            <person name="Fochler E."/>
            <person name="Read T.D."/>
            <person name="Tapia R."/>
            <person name="Johnson S."/>
            <person name="Bishop-Lilly K.A."/>
            <person name="Detter C."/>
            <person name="Han C."/>
            <person name="Sozhamannan S."/>
            <person name="Rosenzweig C.N."/>
            <person name="Skowronski E.W."/>
        </authorList>
    </citation>
    <scope>NUCLEOTIDE SEQUENCE [LARGE SCALE GENOMIC DNA]</scope>
    <source>
        <strain evidence="3 4">AK5</strain>
    </source>
</reference>
<dbReference type="EMBL" id="PIPI01000005">
    <property type="protein sequence ID" value="RUO19550.1"/>
    <property type="molecule type" value="Genomic_DNA"/>
</dbReference>
<sequence>MYDPLTSKTIPAFHEAGMATYWQAVTPFPDSDSVALPAQADVVVIGAGYTGLNAAATLAKEYNKQVVLLEAGSIGAGASSRNAGFLLPGTGRLGFQDYRNKYGVDVAQAVQNEFAASIAHVHEAIDHSEYHCDFTHARYLRIAHNAKAAQLLQQQQPAYQPTLLDAEWLTADSLKQQIQGLPWGHGGLALTPAAALNPRALTAVYLEQAKAAGVSIVTGHPVTHWQALGDGTHELEAAGSTIRCQQVLVCTNGYLPAQPFADISQRQFPVLSSILVSRPLNAVEQQMLGLTVNDLVMDTRLLKYYYRLLPDGRILFGGRGAVRGQDADSGKQRQRLERALVQTFPQLEGLYADYFWSGWISVALDSMPRVFSPSPGVFTSAGYCGAGVAFASLAGKRLAQLAAGETLPALPFYQTPLPKYPMPQFRRVALRGLYQWQRWFGS</sequence>
<gene>
    <name evidence="3" type="ORF">CWE06_08445</name>
</gene>